<sequence length="156" mass="17425">MRYLRYLLASPKNRLSATLVQANPSSHLPCMGVVTAKDWEDARVCFLGTTRRVSRAVAPLVRLSALLMRGLQGGAHRLSYDDRLFRSGFFVSFLDIVSPTVCGAYYSFLMAAPSKIHPQIPFFDTFSPFHLPASPRNSYKAPPIPVFASQLLQQTF</sequence>
<organism evidence="1 2">
    <name type="scientific">Ascobolus immersus RN42</name>
    <dbReference type="NCBI Taxonomy" id="1160509"/>
    <lineage>
        <taxon>Eukaryota</taxon>
        <taxon>Fungi</taxon>
        <taxon>Dikarya</taxon>
        <taxon>Ascomycota</taxon>
        <taxon>Pezizomycotina</taxon>
        <taxon>Pezizomycetes</taxon>
        <taxon>Pezizales</taxon>
        <taxon>Ascobolaceae</taxon>
        <taxon>Ascobolus</taxon>
    </lineage>
</organism>
<dbReference type="AlphaFoldDB" id="A0A3N4I3P0"/>
<reference evidence="1 2" key="1">
    <citation type="journal article" date="2018" name="Nat. Ecol. Evol.">
        <title>Pezizomycetes genomes reveal the molecular basis of ectomycorrhizal truffle lifestyle.</title>
        <authorList>
            <person name="Murat C."/>
            <person name="Payen T."/>
            <person name="Noel B."/>
            <person name="Kuo A."/>
            <person name="Morin E."/>
            <person name="Chen J."/>
            <person name="Kohler A."/>
            <person name="Krizsan K."/>
            <person name="Balestrini R."/>
            <person name="Da Silva C."/>
            <person name="Montanini B."/>
            <person name="Hainaut M."/>
            <person name="Levati E."/>
            <person name="Barry K.W."/>
            <person name="Belfiori B."/>
            <person name="Cichocki N."/>
            <person name="Clum A."/>
            <person name="Dockter R.B."/>
            <person name="Fauchery L."/>
            <person name="Guy J."/>
            <person name="Iotti M."/>
            <person name="Le Tacon F."/>
            <person name="Lindquist E.A."/>
            <person name="Lipzen A."/>
            <person name="Malagnac F."/>
            <person name="Mello A."/>
            <person name="Molinier V."/>
            <person name="Miyauchi S."/>
            <person name="Poulain J."/>
            <person name="Riccioni C."/>
            <person name="Rubini A."/>
            <person name="Sitrit Y."/>
            <person name="Splivallo R."/>
            <person name="Traeger S."/>
            <person name="Wang M."/>
            <person name="Zifcakova L."/>
            <person name="Wipf D."/>
            <person name="Zambonelli A."/>
            <person name="Paolocci F."/>
            <person name="Nowrousian M."/>
            <person name="Ottonello S."/>
            <person name="Baldrian P."/>
            <person name="Spatafora J.W."/>
            <person name="Henrissat B."/>
            <person name="Nagy L.G."/>
            <person name="Aury J.M."/>
            <person name="Wincker P."/>
            <person name="Grigoriev I.V."/>
            <person name="Bonfante P."/>
            <person name="Martin F.M."/>
        </authorList>
    </citation>
    <scope>NUCLEOTIDE SEQUENCE [LARGE SCALE GENOMIC DNA]</scope>
    <source>
        <strain evidence="1 2">RN42</strain>
    </source>
</reference>
<evidence type="ECO:0000313" key="1">
    <source>
        <dbReference type="EMBL" id="RPA80619.1"/>
    </source>
</evidence>
<feature type="non-terminal residue" evidence="1">
    <location>
        <position position="156"/>
    </location>
</feature>
<accession>A0A3N4I3P0</accession>
<dbReference type="Proteomes" id="UP000275078">
    <property type="component" value="Unassembled WGS sequence"/>
</dbReference>
<protein>
    <submittedName>
        <fullName evidence="1">Uncharacterized protein</fullName>
    </submittedName>
</protein>
<evidence type="ECO:0000313" key="2">
    <source>
        <dbReference type="Proteomes" id="UP000275078"/>
    </source>
</evidence>
<dbReference type="EMBL" id="ML119686">
    <property type="protein sequence ID" value="RPA80619.1"/>
    <property type="molecule type" value="Genomic_DNA"/>
</dbReference>
<name>A0A3N4I3P0_ASCIM</name>
<proteinExistence type="predicted"/>
<keyword evidence="2" id="KW-1185">Reference proteome</keyword>
<gene>
    <name evidence="1" type="ORF">BJ508DRAFT_415285</name>
</gene>